<keyword evidence="3 6" id="KW-0479">Metal-binding</keyword>
<evidence type="ECO:0000256" key="2">
    <source>
        <dbReference type="ARBA" id="ARBA00022617"/>
    </source>
</evidence>
<dbReference type="InterPro" id="IPR009056">
    <property type="entry name" value="Cyt_c-like_dom"/>
</dbReference>
<keyword evidence="2 6" id="KW-0349">Heme</keyword>
<name>A0A1I5LDP2_9RHOB</name>
<dbReference type="OrthoDB" id="9805828at2"/>
<keyword evidence="7" id="KW-0732">Signal</keyword>
<evidence type="ECO:0000259" key="8">
    <source>
        <dbReference type="PROSITE" id="PS51007"/>
    </source>
</evidence>
<evidence type="ECO:0000313" key="9">
    <source>
        <dbReference type="EMBL" id="SFO94831.1"/>
    </source>
</evidence>
<reference evidence="9 10" key="1">
    <citation type="submission" date="2016-10" db="EMBL/GenBank/DDBJ databases">
        <authorList>
            <person name="de Groot N.N."/>
        </authorList>
    </citation>
    <scope>NUCLEOTIDE SEQUENCE [LARGE SCALE GENOMIC DNA]</scope>
    <source>
        <strain evidence="9 10">DSM 19547</strain>
    </source>
</reference>
<evidence type="ECO:0000313" key="10">
    <source>
        <dbReference type="Proteomes" id="UP000199356"/>
    </source>
</evidence>
<sequence length="155" mass="16853">MTKFWIACATAMAMSAPAYAEQHEMVGDAAAGEELFSQCQTCHVVVDDEGNTLAGRNARTGPNLYGVVGRTAGTVEDFRYSSAMEEAGEEGLVWTAETFVPYVQDPTGFLREYLDDPRARGKMSYRVRSEEDAQNLFAYLASLGPGMEEDAAATN</sequence>
<evidence type="ECO:0000256" key="3">
    <source>
        <dbReference type="ARBA" id="ARBA00022723"/>
    </source>
</evidence>
<accession>A0A1I5LDP2</accession>
<feature type="chain" id="PRO_5011550246" evidence="7">
    <location>
        <begin position="21"/>
        <end position="155"/>
    </location>
</feature>
<organism evidence="9 10">
    <name type="scientific">Tranquillimonas alkanivorans</name>
    <dbReference type="NCBI Taxonomy" id="441119"/>
    <lineage>
        <taxon>Bacteria</taxon>
        <taxon>Pseudomonadati</taxon>
        <taxon>Pseudomonadota</taxon>
        <taxon>Alphaproteobacteria</taxon>
        <taxon>Rhodobacterales</taxon>
        <taxon>Roseobacteraceae</taxon>
        <taxon>Tranquillimonas</taxon>
    </lineage>
</organism>
<dbReference type="AlphaFoldDB" id="A0A1I5LDP2"/>
<gene>
    <name evidence="9" type="ORF">SAMN04488047_101580</name>
</gene>
<dbReference type="EMBL" id="FOXA01000001">
    <property type="protein sequence ID" value="SFO94831.1"/>
    <property type="molecule type" value="Genomic_DNA"/>
</dbReference>
<proteinExistence type="predicted"/>
<keyword evidence="10" id="KW-1185">Reference proteome</keyword>
<keyword evidence="5 6" id="KW-0408">Iron</keyword>
<keyword evidence="1" id="KW-0813">Transport</keyword>
<feature type="signal peptide" evidence="7">
    <location>
        <begin position="1"/>
        <end position="20"/>
    </location>
</feature>
<dbReference type="PROSITE" id="PS51007">
    <property type="entry name" value="CYTC"/>
    <property type="match status" value="1"/>
</dbReference>
<dbReference type="GO" id="GO:0046872">
    <property type="term" value="F:metal ion binding"/>
    <property type="evidence" value="ECO:0007669"/>
    <property type="project" value="UniProtKB-KW"/>
</dbReference>
<dbReference type="GO" id="GO:0009055">
    <property type="term" value="F:electron transfer activity"/>
    <property type="evidence" value="ECO:0007669"/>
    <property type="project" value="InterPro"/>
</dbReference>
<dbReference type="Gene3D" id="1.10.760.10">
    <property type="entry name" value="Cytochrome c-like domain"/>
    <property type="match status" value="1"/>
</dbReference>
<dbReference type="RefSeq" id="WP_093417373.1">
    <property type="nucleotide sequence ID" value="NZ_FOXA01000001.1"/>
</dbReference>
<dbReference type="Proteomes" id="UP000199356">
    <property type="component" value="Unassembled WGS sequence"/>
</dbReference>
<protein>
    <submittedName>
        <fullName evidence="9">Cytochrome c</fullName>
    </submittedName>
</protein>
<dbReference type="InterPro" id="IPR002327">
    <property type="entry name" value="Cyt_c_1A/1B"/>
</dbReference>
<evidence type="ECO:0000256" key="4">
    <source>
        <dbReference type="ARBA" id="ARBA00022982"/>
    </source>
</evidence>
<evidence type="ECO:0000256" key="5">
    <source>
        <dbReference type="ARBA" id="ARBA00023004"/>
    </source>
</evidence>
<dbReference type="GO" id="GO:0020037">
    <property type="term" value="F:heme binding"/>
    <property type="evidence" value="ECO:0007669"/>
    <property type="project" value="InterPro"/>
</dbReference>
<dbReference type="PANTHER" id="PTHR11961">
    <property type="entry name" value="CYTOCHROME C"/>
    <property type="match status" value="1"/>
</dbReference>
<evidence type="ECO:0000256" key="7">
    <source>
        <dbReference type="SAM" id="SignalP"/>
    </source>
</evidence>
<dbReference type="SUPFAM" id="SSF46626">
    <property type="entry name" value="Cytochrome c"/>
    <property type="match status" value="1"/>
</dbReference>
<keyword evidence="4" id="KW-0249">Electron transport</keyword>
<dbReference type="STRING" id="441119.SAMN04488047_101580"/>
<evidence type="ECO:0000256" key="6">
    <source>
        <dbReference type="PROSITE-ProRule" id="PRU00433"/>
    </source>
</evidence>
<dbReference type="InterPro" id="IPR036909">
    <property type="entry name" value="Cyt_c-like_dom_sf"/>
</dbReference>
<evidence type="ECO:0000256" key="1">
    <source>
        <dbReference type="ARBA" id="ARBA00022448"/>
    </source>
</evidence>
<feature type="domain" description="Cytochrome c" evidence="8">
    <location>
        <begin position="27"/>
        <end position="144"/>
    </location>
</feature>